<dbReference type="AlphaFoldDB" id="A0A7K1LKW4"/>
<evidence type="ECO:0000256" key="2">
    <source>
        <dbReference type="SAM" id="MobiDB-lite"/>
    </source>
</evidence>
<dbReference type="GO" id="GO:0071949">
    <property type="term" value="F:FAD binding"/>
    <property type="evidence" value="ECO:0007669"/>
    <property type="project" value="InterPro"/>
</dbReference>
<comment type="caution">
    <text evidence="4">The sequence shown here is derived from an EMBL/GenBank/DDBJ whole genome shotgun (WGS) entry which is preliminary data.</text>
</comment>
<dbReference type="SUPFAM" id="SSF56176">
    <property type="entry name" value="FAD-binding/transporter-associated domain-like"/>
    <property type="match status" value="1"/>
</dbReference>
<keyword evidence="1" id="KW-0560">Oxidoreductase</keyword>
<organism evidence="4 5">
    <name type="scientific">Rothia koreensis</name>
    <dbReference type="NCBI Taxonomy" id="592378"/>
    <lineage>
        <taxon>Bacteria</taxon>
        <taxon>Bacillati</taxon>
        <taxon>Actinomycetota</taxon>
        <taxon>Actinomycetes</taxon>
        <taxon>Micrococcales</taxon>
        <taxon>Micrococcaceae</taxon>
        <taxon>Rothia</taxon>
    </lineage>
</organism>
<dbReference type="Gene3D" id="3.30.70.2520">
    <property type="match status" value="1"/>
</dbReference>
<dbReference type="Gene3D" id="1.10.45.10">
    <property type="entry name" value="Vanillyl-alcohol Oxidase, Chain A, domain 4"/>
    <property type="match status" value="1"/>
</dbReference>
<feature type="region of interest" description="Disordered" evidence="2">
    <location>
        <begin position="1"/>
        <end position="26"/>
    </location>
</feature>
<dbReference type="NCBIfam" id="TIGR01679">
    <property type="entry name" value="bact_FAD_ox"/>
    <property type="match status" value="1"/>
</dbReference>
<dbReference type="InterPro" id="IPR016171">
    <property type="entry name" value="Vanillyl_alc_oxidase_C-sub2"/>
</dbReference>
<dbReference type="Pfam" id="PF04030">
    <property type="entry name" value="ALO"/>
    <property type="match status" value="1"/>
</dbReference>
<dbReference type="InterPro" id="IPR016169">
    <property type="entry name" value="FAD-bd_PCMH_sub2"/>
</dbReference>
<keyword evidence="5" id="KW-1185">Reference proteome</keyword>
<evidence type="ECO:0000313" key="4">
    <source>
        <dbReference type="EMBL" id="MUN55838.1"/>
    </source>
</evidence>
<dbReference type="PIRSF" id="PIRSF000136">
    <property type="entry name" value="LGO_GLO"/>
    <property type="match status" value="1"/>
</dbReference>
<dbReference type="PROSITE" id="PS51387">
    <property type="entry name" value="FAD_PCMH"/>
    <property type="match status" value="1"/>
</dbReference>
<protein>
    <submittedName>
        <fullName evidence="4">FAD-binding protein</fullName>
    </submittedName>
</protein>
<accession>A0A7K1LKW4</accession>
<dbReference type="Proteomes" id="UP000462152">
    <property type="component" value="Unassembled WGS sequence"/>
</dbReference>
<dbReference type="OrthoDB" id="9800184at2"/>
<dbReference type="InterPro" id="IPR006094">
    <property type="entry name" value="Oxid_FAD_bind_N"/>
</dbReference>
<dbReference type="InterPro" id="IPR007173">
    <property type="entry name" value="ALO_C"/>
</dbReference>
<reference evidence="4 5" key="1">
    <citation type="submission" date="2019-12" db="EMBL/GenBank/DDBJ databases">
        <authorList>
            <person name="Li J."/>
            <person name="Shi Y."/>
            <person name="Xu G."/>
            <person name="Xiao D."/>
            <person name="Ran X."/>
        </authorList>
    </citation>
    <scope>NUCLEOTIDE SEQUENCE [LARGE SCALE GENOMIC DNA]</scope>
    <source>
        <strain evidence="4 5">JCM 15915</strain>
    </source>
</reference>
<proteinExistence type="predicted"/>
<dbReference type="EMBL" id="WOGT01000009">
    <property type="protein sequence ID" value="MUN55838.1"/>
    <property type="molecule type" value="Genomic_DNA"/>
</dbReference>
<dbReference type="Gene3D" id="3.30.465.10">
    <property type="match status" value="1"/>
</dbReference>
<dbReference type="Pfam" id="PF01565">
    <property type="entry name" value="FAD_binding_4"/>
    <property type="match status" value="1"/>
</dbReference>
<feature type="domain" description="FAD-binding PCMH-type" evidence="3">
    <location>
        <begin position="12"/>
        <end position="182"/>
    </location>
</feature>
<name>A0A7K1LKW4_9MICC</name>
<dbReference type="Gene3D" id="3.30.43.10">
    <property type="entry name" value="Uridine Diphospho-n-acetylenolpyruvylglucosamine Reductase, domain 2"/>
    <property type="match status" value="1"/>
</dbReference>
<evidence type="ECO:0000259" key="3">
    <source>
        <dbReference type="PROSITE" id="PS51387"/>
    </source>
</evidence>
<gene>
    <name evidence="4" type="ORF">GMA10_11570</name>
</gene>
<sequence length="443" mass="48661">MMHTVSNWSGIESARPQHMWKPRSEAQAADVVRQASARGERVRVMGAGHSFTPVALGEDHLVSLDEMSGLVGVDVGRRRARFRAGTRLRDIPALLASYGLALTNQGDVNPQSIAGAISTGTHGTGLGFTGFGGTVTGLKLLTADGSVLNLSETEHPEIFSLARISVGVLGLLLEVELQCVEAFDLVAQETGENLDDLLDGLEQRARAHDHLEFFWYPHTDRAVAKTNTRVRRGEHAPAGLADVRPRKKWAQVLSEEVVDNGGLRAMCEVGSLVPAAIPTLCRVAAWATSNRAYRAAAHEVFVSPRRVRFNETEWAVPLEEGPAAVREVRDLIECKNLKISFPIEGRVAAADDVSLSTAYGRETMYIAAHQFFREDPTEYLTGVERVMRAHGGRPHWGKRHTLGYEELAGLYPRFEDFRALRSLLDPDAVFGNSHTDRLFGVDR</sequence>
<dbReference type="InterPro" id="IPR036318">
    <property type="entry name" value="FAD-bd_PCMH-like_sf"/>
</dbReference>
<dbReference type="InterPro" id="IPR016167">
    <property type="entry name" value="FAD-bd_PCMH_sub1"/>
</dbReference>
<feature type="compositionally biased region" description="Polar residues" evidence="2">
    <location>
        <begin position="1"/>
        <end position="10"/>
    </location>
</feature>
<dbReference type="PANTHER" id="PTHR43762">
    <property type="entry name" value="L-GULONOLACTONE OXIDASE"/>
    <property type="match status" value="1"/>
</dbReference>
<dbReference type="InterPro" id="IPR010031">
    <property type="entry name" value="FAD_lactone_oxidase-like"/>
</dbReference>
<dbReference type="GO" id="GO:0016020">
    <property type="term" value="C:membrane"/>
    <property type="evidence" value="ECO:0007669"/>
    <property type="project" value="InterPro"/>
</dbReference>
<evidence type="ECO:0000256" key="1">
    <source>
        <dbReference type="ARBA" id="ARBA00023002"/>
    </source>
</evidence>
<dbReference type="GO" id="GO:0003885">
    <property type="term" value="F:D-arabinono-1,4-lactone oxidase activity"/>
    <property type="evidence" value="ECO:0007669"/>
    <property type="project" value="InterPro"/>
</dbReference>
<dbReference type="PANTHER" id="PTHR43762:SF1">
    <property type="entry name" value="D-ARABINONO-1,4-LACTONE OXIDASE"/>
    <property type="match status" value="1"/>
</dbReference>
<dbReference type="InterPro" id="IPR016166">
    <property type="entry name" value="FAD-bd_PCMH"/>
</dbReference>
<evidence type="ECO:0000313" key="5">
    <source>
        <dbReference type="Proteomes" id="UP000462152"/>
    </source>
</evidence>